<dbReference type="Proteomes" id="UP000007879">
    <property type="component" value="Unassembled WGS sequence"/>
</dbReference>
<protein>
    <recommendedName>
        <fullName evidence="3">Death domain-containing protein</fullName>
    </recommendedName>
</protein>
<dbReference type="Gene3D" id="1.10.533.10">
    <property type="entry name" value="Death Domain, Fas"/>
    <property type="match status" value="1"/>
</dbReference>
<reference evidence="2" key="1">
    <citation type="journal article" date="2010" name="Nature">
        <title>The Amphimedon queenslandica genome and the evolution of animal complexity.</title>
        <authorList>
            <person name="Srivastava M."/>
            <person name="Simakov O."/>
            <person name="Chapman J."/>
            <person name="Fahey B."/>
            <person name="Gauthier M.E."/>
            <person name="Mitros T."/>
            <person name="Richards G.S."/>
            <person name="Conaco C."/>
            <person name="Dacre M."/>
            <person name="Hellsten U."/>
            <person name="Larroux C."/>
            <person name="Putnam N.H."/>
            <person name="Stanke M."/>
            <person name="Adamska M."/>
            <person name="Darling A."/>
            <person name="Degnan S.M."/>
            <person name="Oakley T.H."/>
            <person name="Plachetzki D.C."/>
            <person name="Zhai Y."/>
            <person name="Adamski M."/>
            <person name="Calcino A."/>
            <person name="Cummins S.F."/>
            <person name="Goodstein D.M."/>
            <person name="Harris C."/>
            <person name="Jackson D.J."/>
            <person name="Leys S.P."/>
            <person name="Shu S."/>
            <person name="Woodcroft B.J."/>
            <person name="Vervoort M."/>
            <person name="Kosik K.S."/>
            <person name="Manning G."/>
            <person name="Degnan B.M."/>
            <person name="Rokhsar D.S."/>
        </authorList>
    </citation>
    <scope>NUCLEOTIDE SEQUENCE [LARGE SCALE GENOMIC DNA]</scope>
</reference>
<evidence type="ECO:0000313" key="2">
    <source>
        <dbReference type="Proteomes" id="UP000007879"/>
    </source>
</evidence>
<sequence length="270" mass="29863">MAEDKAIKKAAQDSISRNNHTLSEALQSSSTIFQQVVEKCAAQKIISPGEKNTYLDTFTGQSLAHRTSQLVSNLQKTVGVVPNTLDDILCIFHESENLVVQEAAKTIAKDYQFSLPKYRGLTCSQQQPSPPPAVAYTGTRPARQASQSTLTIRNLKDVLNDLRDGDFNDRSWHSLGVELGLRSRTLNNIKSDNSEAEACLKACISKWLSRTDDVDDNGGANWSTLCNAIERISETGAHFIRDRHNIMTSQPVEQINYQDHSEPSPITGTM</sequence>
<evidence type="ECO:0008006" key="3">
    <source>
        <dbReference type="Google" id="ProtNLM"/>
    </source>
</evidence>
<keyword evidence="2" id="KW-1185">Reference proteome</keyword>
<dbReference type="KEGG" id="aqu:109586858"/>
<dbReference type="InterPro" id="IPR011029">
    <property type="entry name" value="DEATH-like_dom_sf"/>
</dbReference>
<gene>
    <name evidence="1" type="primary">109586858</name>
</gene>
<name>A0A1X7TN99_AMPQE</name>
<proteinExistence type="predicted"/>
<dbReference type="AlphaFoldDB" id="A0A1X7TN99"/>
<organism evidence="1">
    <name type="scientific">Amphimedon queenslandica</name>
    <name type="common">Sponge</name>
    <dbReference type="NCBI Taxonomy" id="400682"/>
    <lineage>
        <taxon>Eukaryota</taxon>
        <taxon>Metazoa</taxon>
        <taxon>Porifera</taxon>
        <taxon>Demospongiae</taxon>
        <taxon>Heteroscleromorpha</taxon>
        <taxon>Haplosclerida</taxon>
        <taxon>Niphatidae</taxon>
        <taxon>Amphimedon</taxon>
    </lineage>
</organism>
<evidence type="ECO:0000313" key="1">
    <source>
        <dbReference type="EnsemblMetazoa" id="Aqu2.1.16448_001"/>
    </source>
</evidence>
<dbReference type="EnsemblMetazoa" id="XM_020003087.1">
    <property type="protein sequence ID" value="XP_019858646.1"/>
    <property type="gene ID" value="LOC109586858"/>
</dbReference>
<dbReference type="InParanoid" id="A0A1X7TN99"/>
<accession>A0A1X7TN99</accession>
<reference evidence="1" key="2">
    <citation type="submission" date="2017-05" db="UniProtKB">
        <authorList>
            <consortium name="EnsemblMetazoa"/>
        </authorList>
    </citation>
    <scope>IDENTIFICATION</scope>
</reference>
<dbReference type="EnsemblMetazoa" id="Aqu2.1.16448_001">
    <property type="protein sequence ID" value="Aqu2.1.16448_001"/>
    <property type="gene ID" value="Aqu2.1.16448"/>
</dbReference>